<accession>A0A6I8LP65</accession>
<protein>
    <submittedName>
        <fullName evidence="4">Conserved membrane protein in copper uptake</fullName>
    </submittedName>
</protein>
<dbReference type="RefSeq" id="WP_155542651.1">
    <property type="nucleotide sequence ID" value="NZ_CABVGP010000001.1"/>
</dbReference>
<name>A0A6I8LP65_9PSEU</name>
<feature type="signal peptide" evidence="2">
    <location>
        <begin position="1"/>
        <end position="31"/>
    </location>
</feature>
<dbReference type="Proteomes" id="UP000399805">
    <property type="component" value="Unassembled WGS sequence"/>
</dbReference>
<sequence>MAHRRKALPRTSFALLTAVLGVLALSPPAAAQVSIVPDRVDGGGTHTFAFRLANERADTKSTRLELVFPQTPPVAYVKVDPAPGWTATVRPRPLNPPIEVGGNVVREVADALVVEGGAVAPRQFEQFLVTMGPLPADGRLLFEATQTFANGMVAHWNQTTSPAPAITFGTGPAAPAAETAGQQPVQATNDAAVPVGQVPRSTGGPPFAALWGAFGLALVVIAAVGYRAHRRRLRAPAAEPEPERTEVGVE</sequence>
<gene>
    <name evidence="4" type="ORF">AA23TX_02506</name>
</gene>
<dbReference type="Gene3D" id="2.60.40.2230">
    <property type="entry name" value="Uncharacterised protein YcnI-like PF07987, DUF1775"/>
    <property type="match status" value="1"/>
</dbReference>
<evidence type="ECO:0000259" key="3">
    <source>
        <dbReference type="Pfam" id="PF07987"/>
    </source>
</evidence>
<evidence type="ECO:0000256" key="1">
    <source>
        <dbReference type="SAM" id="Phobius"/>
    </source>
</evidence>
<feature type="chain" id="PRO_5026229017" evidence="2">
    <location>
        <begin position="32"/>
        <end position="250"/>
    </location>
</feature>
<dbReference type="InterPro" id="IPR038507">
    <property type="entry name" value="YcnI-like_sf"/>
</dbReference>
<feature type="domain" description="YncI copper-binding" evidence="3">
    <location>
        <begin position="33"/>
        <end position="161"/>
    </location>
</feature>
<dbReference type="EMBL" id="CABVGP010000001">
    <property type="protein sequence ID" value="VVJ17485.1"/>
    <property type="molecule type" value="Genomic_DNA"/>
</dbReference>
<dbReference type="AlphaFoldDB" id="A0A6I8LP65"/>
<dbReference type="Pfam" id="PF07987">
    <property type="entry name" value="DUF1775"/>
    <property type="match status" value="1"/>
</dbReference>
<evidence type="ECO:0000256" key="2">
    <source>
        <dbReference type="SAM" id="SignalP"/>
    </source>
</evidence>
<feature type="transmembrane region" description="Helical" evidence="1">
    <location>
        <begin position="207"/>
        <end position="226"/>
    </location>
</feature>
<keyword evidence="5" id="KW-1185">Reference proteome</keyword>
<evidence type="ECO:0000313" key="4">
    <source>
        <dbReference type="EMBL" id="VVJ17485.1"/>
    </source>
</evidence>
<dbReference type="InterPro" id="IPR012533">
    <property type="entry name" value="YcnI-copper_dom"/>
</dbReference>
<organism evidence="4 5">
    <name type="scientific">Amycolatopsis camponoti</name>
    <dbReference type="NCBI Taxonomy" id="2606593"/>
    <lineage>
        <taxon>Bacteria</taxon>
        <taxon>Bacillati</taxon>
        <taxon>Actinomycetota</taxon>
        <taxon>Actinomycetes</taxon>
        <taxon>Pseudonocardiales</taxon>
        <taxon>Pseudonocardiaceae</taxon>
        <taxon>Amycolatopsis</taxon>
    </lineage>
</organism>
<keyword evidence="1" id="KW-0472">Membrane</keyword>
<keyword evidence="1" id="KW-1133">Transmembrane helix</keyword>
<evidence type="ECO:0000313" key="5">
    <source>
        <dbReference type="Proteomes" id="UP000399805"/>
    </source>
</evidence>
<proteinExistence type="predicted"/>
<keyword evidence="1" id="KW-0812">Transmembrane</keyword>
<reference evidence="4 5" key="1">
    <citation type="submission" date="2019-09" db="EMBL/GenBank/DDBJ databases">
        <authorList>
            <person name="Leyn A S."/>
        </authorList>
    </citation>
    <scope>NUCLEOTIDE SEQUENCE [LARGE SCALE GENOMIC DNA]</scope>
    <source>
        <strain evidence="4">AA231_1</strain>
    </source>
</reference>
<keyword evidence="2" id="KW-0732">Signal</keyword>